<dbReference type="InterPro" id="IPR042217">
    <property type="entry name" value="T4SS_VirB10/TrbI"/>
</dbReference>
<keyword evidence="10" id="KW-1185">Reference proteome</keyword>
<dbReference type="Pfam" id="PF03743">
    <property type="entry name" value="TrbI"/>
    <property type="match status" value="1"/>
</dbReference>
<dbReference type="GO" id="GO:0016020">
    <property type="term" value="C:membrane"/>
    <property type="evidence" value="ECO:0007669"/>
    <property type="project" value="UniProtKB-SubCell"/>
</dbReference>
<dbReference type="CDD" id="cd16429">
    <property type="entry name" value="VirB10"/>
    <property type="match status" value="1"/>
</dbReference>
<feature type="transmembrane region" description="Helical" evidence="7">
    <location>
        <begin position="60"/>
        <end position="82"/>
    </location>
</feature>
<keyword evidence="3 7" id="KW-0812">Transmembrane</keyword>
<evidence type="ECO:0000256" key="6">
    <source>
        <dbReference type="SAM" id="MobiDB-lite"/>
    </source>
</evidence>
<evidence type="ECO:0000256" key="1">
    <source>
        <dbReference type="ARBA" id="ARBA00004167"/>
    </source>
</evidence>
<sequence>MANSPRDDDILTPMAPRQDISPQGDGAPQTHVPPPPPPRDRTLKAKTATPSGKGLFSKKLHIMAAIFLLMVIVLAFIAEAFIGGGSTNSAVVKAKAAKKKPLTVQQTSTAQDSVGLSSLLQEENKAALANRKRLAGSPQNTTNQTGVTGLSTSGQTVQSGQGRSLRFGAGIPGEHAPTAQSLQQIDAKNSQIAAAPLIALHGATPNANASSTTNNTTSDIEQKIAKMKAQERASYNAQSQSGMSPNALTKAALAATLAGAGGGQADASQNSMQSAWQKSAKGKSGYGTVIPTLPKLHKVALYPGTIIPAVSVSRLDTQTPGMAIAQVTRAVYSNNGVVAIPAGSRLVGKYDGQVFNGATRVMMSFTRVIFPDGKEIALGGMSGTGPRGANGLHGNLHTHFWTDLGASLLVAMITTGVDSIPNPNSQASGNTFIGTSSTSPTQAGAQVLTQQAQNLLSPYSNIRPTITVPAGTSFRIMVNHTVMLPTGVQ</sequence>
<comment type="subcellular location">
    <subcellularLocation>
        <location evidence="1">Membrane</location>
        <topology evidence="1">Single-pass membrane protein</topology>
    </subcellularLocation>
</comment>
<dbReference type="EMBL" id="LT841305">
    <property type="protein sequence ID" value="SMH64800.1"/>
    <property type="molecule type" value="Genomic_DNA"/>
</dbReference>
<protein>
    <submittedName>
        <fullName evidence="8">Conjugation TrbI family protein</fullName>
    </submittedName>
</protein>
<gene>
    <name evidence="9" type="ORF">AFERRI_10834</name>
    <name evidence="8" type="ORF">AFERRI_80022</name>
</gene>
<dbReference type="RefSeq" id="WP_035195482.1">
    <property type="nucleotide sequence ID" value="NZ_CCCS020000078.1"/>
</dbReference>
<proteinExistence type="inferred from homology"/>
<dbReference type="InterPro" id="IPR005498">
    <property type="entry name" value="T4SS_VirB10/TraB/TrbI"/>
</dbReference>
<evidence type="ECO:0000256" key="5">
    <source>
        <dbReference type="ARBA" id="ARBA00023136"/>
    </source>
</evidence>
<organism evidence="8">
    <name type="scientific">Acidithiobacillus ferrivorans</name>
    <dbReference type="NCBI Taxonomy" id="160808"/>
    <lineage>
        <taxon>Bacteria</taxon>
        <taxon>Pseudomonadati</taxon>
        <taxon>Pseudomonadota</taxon>
        <taxon>Acidithiobacillia</taxon>
        <taxon>Acidithiobacillales</taxon>
        <taxon>Acidithiobacillaceae</taxon>
        <taxon>Acidithiobacillus</taxon>
    </lineage>
</organism>
<keyword evidence="5 7" id="KW-0472">Membrane</keyword>
<reference evidence="8" key="2">
    <citation type="submission" date="2014-07" db="EMBL/GenBank/DDBJ databases">
        <title>Initial genome analysis of the psychrotolerant acidophile Acidithiobacillus ferrivorans CF27: insights into iron and sulfur oxidation pathways and into biofilm formation.</title>
        <authorList>
            <person name="Talla E."/>
            <person name="Hedrich S."/>
            <person name="Mangenot S."/>
            <person name="Ji B."/>
            <person name="Johnson D.B."/>
            <person name="Barbe V."/>
            <person name="Bonnefoy V."/>
        </authorList>
    </citation>
    <scope>NUCLEOTIDE SEQUENCE [LARGE SCALE GENOMIC DNA]</scope>
    <source>
        <strain evidence="8">CF27</strain>
    </source>
</reference>
<keyword evidence="4 7" id="KW-1133">Transmembrane helix</keyword>
<evidence type="ECO:0000256" key="3">
    <source>
        <dbReference type="ARBA" id="ARBA00022692"/>
    </source>
</evidence>
<comment type="similarity">
    <text evidence="2">Belongs to the TrbI/VirB10 family.</text>
</comment>
<name>A0A060UZK4_9PROT</name>
<accession>A0A060UZK4</accession>
<dbReference type="AlphaFoldDB" id="A0A060UZK4"/>
<feature type="region of interest" description="Disordered" evidence="6">
    <location>
        <begin position="130"/>
        <end position="161"/>
    </location>
</feature>
<dbReference type="EMBL" id="CCCS020000078">
    <property type="protein sequence ID" value="CDQ12073.1"/>
    <property type="molecule type" value="Genomic_DNA"/>
</dbReference>
<reference evidence="9 10" key="3">
    <citation type="submission" date="2017-03" db="EMBL/GenBank/DDBJ databases">
        <authorList>
            <person name="Regsiter A."/>
            <person name="William W."/>
        </authorList>
    </citation>
    <scope>NUCLEOTIDE SEQUENCE [LARGE SCALE GENOMIC DNA]</scope>
    <source>
        <strain evidence="9">PRJEB5721</strain>
    </source>
</reference>
<evidence type="ECO:0000313" key="8">
    <source>
        <dbReference type="EMBL" id="CDQ12073.1"/>
    </source>
</evidence>
<feature type="compositionally biased region" description="Polar residues" evidence="6">
    <location>
        <begin position="137"/>
        <end position="161"/>
    </location>
</feature>
<evidence type="ECO:0000256" key="7">
    <source>
        <dbReference type="SAM" id="Phobius"/>
    </source>
</evidence>
<feature type="region of interest" description="Disordered" evidence="6">
    <location>
        <begin position="1"/>
        <end position="50"/>
    </location>
</feature>
<dbReference type="Proteomes" id="UP000193925">
    <property type="component" value="Chromosome AFERRI"/>
</dbReference>
<evidence type="ECO:0000313" key="9">
    <source>
        <dbReference type="EMBL" id="SMH64800.1"/>
    </source>
</evidence>
<evidence type="ECO:0000313" key="10">
    <source>
        <dbReference type="Proteomes" id="UP000193925"/>
    </source>
</evidence>
<evidence type="ECO:0000256" key="2">
    <source>
        <dbReference type="ARBA" id="ARBA00010265"/>
    </source>
</evidence>
<reference evidence="8" key="1">
    <citation type="submission" date="2014-03" db="EMBL/GenBank/DDBJ databases">
        <authorList>
            <person name="Genoscope - CEA"/>
        </authorList>
    </citation>
    <scope>NUCLEOTIDE SEQUENCE [LARGE SCALE GENOMIC DNA]</scope>
    <source>
        <strain evidence="8">CF27</strain>
    </source>
</reference>
<evidence type="ECO:0000256" key="4">
    <source>
        <dbReference type="ARBA" id="ARBA00022989"/>
    </source>
</evidence>
<dbReference type="Gene3D" id="2.40.128.260">
    <property type="entry name" value="Type IV secretion system, VirB10/TraB/TrbI"/>
    <property type="match status" value="1"/>
</dbReference>